<feature type="domain" description="F-box" evidence="1">
    <location>
        <begin position="14"/>
        <end position="55"/>
    </location>
</feature>
<evidence type="ECO:0000313" key="2">
    <source>
        <dbReference type="EMBL" id="KAF8673233.1"/>
    </source>
</evidence>
<dbReference type="OrthoDB" id="692598at2759"/>
<reference evidence="2" key="1">
    <citation type="submission" date="2020-07" db="EMBL/GenBank/DDBJ databases">
        <title>Genome sequence and genetic diversity analysis of an under-domesticated orphan crop, white fonio (Digitaria exilis).</title>
        <authorList>
            <person name="Bennetzen J.L."/>
            <person name="Chen S."/>
            <person name="Ma X."/>
            <person name="Wang X."/>
            <person name="Yssel A.E.J."/>
            <person name="Chaluvadi S.R."/>
            <person name="Johnson M."/>
            <person name="Gangashetty P."/>
            <person name="Hamidou F."/>
            <person name="Sanogo M.D."/>
            <person name="Zwaenepoel A."/>
            <person name="Wallace J."/>
            <person name="Van De Peer Y."/>
            <person name="Van Deynze A."/>
        </authorList>
    </citation>
    <scope>NUCLEOTIDE SEQUENCE</scope>
    <source>
        <tissue evidence="2">Leaves</tissue>
    </source>
</reference>
<dbReference type="SMART" id="SM00256">
    <property type="entry name" value="FBOX"/>
    <property type="match status" value="1"/>
</dbReference>
<evidence type="ECO:0000313" key="3">
    <source>
        <dbReference type="Proteomes" id="UP000636709"/>
    </source>
</evidence>
<dbReference type="CDD" id="cd09917">
    <property type="entry name" value="F-box_SF"/>
    <property type="match status" value="1"/>
</dbReference>
<comment type="caution">
    <text evidence="2">The sequence shown here is derived from an EMBL/GenBank/DDBJ whole genome shotgun (WGS) entry which is preliminary data.</text>
</comment>
<evidence type="ECO:0000259" key="1">
    <source>
        <dbReference type="SMART" id="SM00256"/>
    </source>
</evidence>
<dbReference type="SUPFAM" id="SSF81383">
    <property type="entry name" value="F-box domain"/>
    <property type="match status" value="1"/>
</dbReference>
<dbReference type="AlphaFoldDB" id="A0A835AUN3"/>
<organism evidence="2 3">
    <name type="scientific">Digitaria exilis</name>
    <dbReference type="NCBI Taxonomy" id="1010633"/>
    <lineage>
        <taxon>Eukaryota</taxon>
        <taxon>Viridiplantae</taxon>
        <taxon>Streptophyta</taxon>
        <taxon>Embryophyta</taxon>
        <taxon>Tracheophyta</taxon>
        <taxon>Spermatophyta</taxon>
        <taxon>Magnoliopsida</taxon>
        <taxon>Liliopsida</taxon>
        <taxon>Poales</taxon>
        <taxon>Poaceae</taxon>
        <taxon>PACMAD clade</taxon>
        <taxon>Panicoideae</taxon>
        <taxon>Panicodae</taxon>
        <taxon>Paniceae</taxon>
        <taxon>Anthephorinae</taxon>
        <taxon>Digitaria</taxon>
    </lineage>
</organism>
<dbReference type="InterPro" id="IPR001810">
    <property type="entry name" value="F-box_dom"/>
</dbReference>
<name>A0A835AUN3_9POAL</name>
<dbReference type="EMBL" id="JACEFO010002208">
    <property type="protein sequence ID" value="KAF8673233.1"/>
    <property type="molecule type" value="Genomic_DNA"/>
</dbReference>
<accession>A0A835AUN3</accession>
<dbReference type="PANTHER" id="PTHR33110:SF111">
    <property type="entry name" value="DUF295 DOMAIN-CONTAINING PROTEIN"/>
    <property type="match status" value="1"/>
</dbReference>
<protein>
    <recommendedName>
        <fullName evidence="1">F-box domain-containing protein</fullName>
    </recommendedName>
</protein>
<proteinExistence type="predicted"/>
<dbReference type="Pfam" id="PF00646">
    <property type="entry name" value="F-box"/>
    <property type="match status" value="1"/>
</dbReference>
<dbReference type="Pfam" id="PF03478">
    <property type="entry name" value="Beta-prop_KIB1-4"/>
    <property type="match status" value="1"/>
</dbReference>
<dbReference type="InterPro" id="IPR005174">
    <property type="entry name" value="KIB1-4_b-propeller"/>
</dbReference>
<dbReference type="InterPro" id="IPR036047">
    <property type="entry name" value="F-box-like_dom_sf"/>
</dbReference>
<gene>
    <name evidence="2" type="ORF">HU200_048785</name>
</gene>
<dbReference type="PANTHER" id="PTHR33110">
    <property type="entry name" value="F-BOX/KELCH-REPEAT PROTEIN-RELATED"/>
    <property type="match status" value="1"/>
</dbReference>
<dbReference type="Gene3D" id="1.20.1280.50">
    <property type="match status" value="1"/>
</dbReference>
<dbReference type="Gramene" id="DexiUA01G0019340.1">
    <property type="protein sequence ID" value="DexiUA01G0019340.1:cds"/>
    <property type="gene ID" value="DexiUA01G0019340"/>
</dbReference>
<dbReference type="Proteomes" id="UP000636709">
    <property type="component" value="Unassembled WGS sequence"/>
</dbReference>
<keyword evidence="3" id="KW-1185">Reference proteome</keyword>
<sequence length="388" mass="43887">MAGTTSPPPSWSDIPLELVGLILRRLPALADRARFAAVCRQWRRAAREVPLPAPLPLLALPDGTVYSLPGSKPFRFPGCVGYVDACGDWLAFSGENGYFLKNPFSHATVALPQKFRVQDHRRRHAGDETGVRWMEMEDHSNRLTMYKLLYCSPQLVAAFIRIERSTRLAVCQPGAGSRWSVHIGWMFSLSVDMAFHQGKLYVLEESMETLFSIDISVDHGTCDPWVSRVRYVLSEIPSAIPVARNENVTVKILYLVELDGALLMVRRTMHCIFLPGMSIANLIGGNEFKLFRVDFQQSKWVEVTTIGDNQVLFLRRRCSRFIPVSLEEMPGDRIIFLDNDDEDHSWYKVVTSDSCSVYDMRDGKVSAFPPMVSWEQGPVPATWLFPQG</sequence>